<proteinExistence type="inferred from homology"/>
<dbReference type="Gene3D" id="2.40.30.170">
    <property type="match status" value="1"/>
</dbReference>
<evidence type="ECO:0000259" key="7">
    <source>
        <dbReference type="Pfam" id="PF25954"/>
    </source>
</evidence>
<dbReference type="Gene3D" id="2.40.50.100">
    <property type="match status" value="1"/>
</dbReference>
<dbReference type="InterPro" id="IPR058637">
    <property type="entry name" value="YknX-like_C"/>
</dbReference>
<dbReference type="GO" id="GO:0030313">
    <property type="term" value="C:cell envelope"/>
    <property type="evidence" value="ECO:0007669"/>
    <property type="project" value="UniProtKB-SubCell"/>
</dbReference>
<keyword evidence="5" id="KW-0732">Signal</keyword>
<accession>A0A231VKJ7</accession>
<dbReference type="Proteomes" id="UP000215301">
    <property type="component" value="Unassembled WGS sequence"/>
</dbReference>
<comment type="similarity">
    <text evidence="2">Belongs to the membrane fusion protein (MFP) (TC 8.A.1) family.</text>
</comment>
<evidence type="ECO:0000259" key="6">
    <source>
        <dbReference type="Pfam" id="PF25917"/>
    </source>
</evidence>
<dbReference type="RefSeq" id="WP_094044580.1">
    <property type="nucleotide sequence ID" value="NZ_CP116969.1"/>
</dbReference>
<feature type="chain" id="PRO_5039004120" evidence="5">
    <location>
        <begin position="21"/>
        <end position="414"/>
    </location>
</feature>
<dbReference type="Pfam" id="PF25989">
    <property type="entry name" value="YknX_C"/>
    <property type="match status" value="1"/>
</dbReference>
<dbReference type="PANTHER" id="PTHR32347">
    <property type="entry name" value="EFFLUX SYSTEM COMPONENT YKNX-RELATED"/>
    <property type="match status" value="1"/>
</dbReference>
<dbReference type="PANTHER" id="PTHR32347:SF14">
    <property type="entry name" value="EFFLUX SYSTEM COMPONENT YKNX-RELATED"/>
    <property type="match status" value="1"/>
</dbReference>
<feature type="coiled-coil region" evidence="4">
    <location>
        <begin position="95"/>
        <end position="202"/>
    </location>
</feature>
<dbReference type="Pfam" id="PF25954">
    <property type="entry name" value="Beta-barrel_RND_2"/>
    <property type="match status" value="1"/>
</dbReference>
<evidence type="ECO:0000256" key="3">
    <source>
        <dbReference type="ARBA" id="ARBA00023054"/>
    </source>
</evidence>
<dbReference type="Gene3D" id="1.20.1600.10">
    <property type="entry name" value="Outer membrane efflux proteins (OEP)"/>
    <property type="match status" value="1"/>
</dbReference>
<feature type="domain" description="YknX-like C-terminal permuted SH3-like" evidence="8">
    <location>
        <begin position="346"/>
        <end position="412"/>
    </location>
</feature>
<feature type="domain" description="CusB-like beta-barrel" evidence="7">
    <location>
        <begin position="269"/>
        <end position="337"/>
    </location>
</feature>
<dbReference type="SUPFAM" id="SSF111369">
    <property type="entry name" value="HlyD-like secretion proteins"/>
    <property type="match status" value="2"/>
</dbReference>
<dbReference type="InterPro" id="IPR058792">
    <property type="entry name" value="Beta-barrel_RND_2"/>
</dbReference>
<evidence type="ECO:0000256" key="1">
    <source>
        <dbReference type="ARBA" id="ARBA00004196"/>
    </source>
</evidence>
<evidence type="ECO:0000313" key="10">
    <source>
        <dbReference type="Proteomes" id="UP000215301"/>
    </source>
</evidence>
<evidence type="ECO:0000256" key="2">
    <source>
        <dbReference type="ARBA" id="ARBA00009477"/>
    </source>
</evidence>
<sequence>MKGYIKRFLAVVLMAGLAFDLSGCSIKTQSSNEKIPVKAVIASKGKLNSTIVVNGSLTPNKYADVSSKLAGQVIAVNADVGDKVKAGQLLVQIDTKELKAQLQQADASIAMANKQAEAAKVSIQAAQQNVEAAQIKVNSAKVSLDDAQKNYDRVKSLYDAGAASQSQLDSASTQLQQAQLQYEAALNQYDTAKTQVNSAEEQYSTYTGPALQQAEAAKNLIQVQMSNSNVYSPLSGIVTNRNIEPGEMAGAGSPLLTIADISTLKMEGTVNESTVSYLHVGQKVSVTVDAFPDKEFQGEISQIGPVATTTGQIFPIEIKIANTGELKPGMTAKATINITGDENILVPASSLRSENGKTYVFVIDKDGKAVKKEVTIGLKNEKYVEIFKGLSIGDIVAVTNANALYDKANVEVLK</sequence>
<protein>
    <submittedName>
        <fullName evidence="9">Efflux transporter periplasmic adaptor subunit</fullName>
    </submittedName>
</protein>
<evidence type="ECO:0000313" key="9">
    <source>
        <dbReference type="EMBL" id="OXT08511.1"/>
    </source>
</evidence>
<evidence type="ECO:0000256" key="5">
    <source>
        <dbReference type="SAM" id="SignalP"/>
    </source>
</evidence>
<dbReference type="GO" id="GO:0015562">
    <property type="term" value="F:efflux transmembrane transporter activity"/>
    <property type="evidence" value="ECO:0007669"/>
    <property type="project" value="InterPro"/>
</dbReference>
<gene>
    <name evidence="9" type="ORF">CE561_05075</name>
</gene>
<organism evidence="9 10">
    <name type="scientific">Thermoanaerobacterium thermosaccharolyticum</name>
    <name type="common">Clostridium thermosaccharolyticum</name>
    <dbReference type="NCBI Taxonomy" id="1517"/>
    <lineage>
        <taxon>Bacteria</taxon>
        <taxon>Bacillati</taxon>
        <taxon>Bacillota</taxon>
        <taxon>Clostridia</taxon>
        <taxon>Thermoanaerobacterales</taxon>
        <taxon>Thermoanaerobacteraceae</taxon>
        <taxon>Thermoanaerobacterium</taxon>
    </lineage>
</organism>
<comment type="subcellular location">
    <subcellularLocation>
        <location evidence="1">Cell envelope</location>
    </subcellularLocation>
</comment>
<feature type="signal peptide" evidence="5">
    <location>
        <begin position="1"/>
        <end position="20"/>
    </location>
</feature>
<dbReference type="InterPro" id="IPR050465">
    <property type="entry name" value="UPF0194_transport"/>
</dbReference>
<evidence type="ECO:0000256" key="4">
    <source>
        <dbReference type="SAM" id="Coils"/>
    </source>
</evidence>
<dbReference type="FunFam" id="2.40.30.170:FF:000010">
    <property type="entry name" value="Efflux RND transporter periplasmic adaptor subunit"/>
    <property type="match status" value="1"/>
</dbReference>
<dbReference type="EMBL" id="NKHD01000014">
    <property type="protein sequence ID" value="OXT08511.1"/>
    <property type="molecule type" value="Genomic_DNA"/>
</dbReference>
<reference evidence="9 10" key="1">
    <citation type="submission" date="2017-06" db="EMBL/GenBank/DDBJ databases">
        <title>Isolation and characterization of a thermophilic and butanogenic Thermoanaerobacterium thermosaccharolyticum M5 capable of efficient degradation of hemicellulose.</title>
        <authorList>
            <person name="Xin F."/>
            <person name="Jiang Y."/>
        </authorList>
    </citation>
    <scope>NUCLEOTIDE SEQUENCE [LARGE SCALE GENOMIC DNA]</scope>
    <source>
        <strain evidence="9 10">M5</strain>
    </source>
</reference>
<evidence type="ECO:0000259" key="8">
    <source>
        <dbReference type="Pfam" id="PF25989"/>
    </source>
</evidence>
<comment type="caution">
    <text evidence="9">The sequence shown here is derived from an EMBL/GenBank/DDBJ whole genome shotgun (WGS) entry which is preliminary data.</text>
</comment>
<dbReference type="Pfam" id="PF25917">
    <property type="entry name" value="BSH_RND"/>
    <property type="match status" value="1"/>
</dbReference>
<dbReference type="InterPro" id="IPR058625">
    <property type="entry name" value="MdtA-like_BSH"/>
</dbReference>
<dbReference type="AlphaFoldDB" id="A0A231VKJ7"/>
<dbReference type="InterPro" id="IPR006143">
    <property type="entry name" value="RND_pump_MFP"/>
</dbReference>
<name>A0A231VKJ7_THETR</name>
<keyword evidence="3 4" id="KW-0175">Coiled coil</keyword>
<feature type="domain" description="Multidrug resistance protein MdtA-like barrel-sandwich hybrid" evidence="6">
    <location>
        <begin position="63"/>
        <end position="255"/>
    </location>
</feature>
<dbReference type="NCBIfam" id="TIGR01730">
    <property type="entry name" value="RND_mfp"/>
    <property type="match status" value="1"/>
</dbReference>
<dbReference type="Gene3D" id="2.40.420.20">
    <property type="match status" value="1"/>
</dbReference>
<dbReference type="GO" id="GO:0016020">
    <property type="term" value="C:membrane"/>
    <property type="evidence" value="ECO:0007669"/>
    <property type="project" value="InterPro"/>
</dbReference>